<name>A0AAJ0DEL1_9PEZI</name>
<dbReference type="InterPro" id="IPR050987">
    <property type="entry name" value="AtrR-like"/>
</dbReference>
<gene>
    <name evidence="4" type="ORF">LTR09_006320</name>
</gene>
<reference evidence="4" key="1">
    <citation type="submission" date="2023-04" db="EMBL/GenBank/DDBJ databases">
        <title>Black Yeasts Isolated from many extreme environments.</title>
        <authorList>
            <person name="Coleine C."/>
            <person name="Stajich J.E."/>
            <person name="Selbmann L."/>
        </authorList>
    </citation>
    <scope>NUCLEOTIDE SEQUENCE</scope>
    <source>
        <strain evidence="4">CCFEE 5312</strain>
    </source>
</reference>
<organism evidence="4 5">
    <name type="scientific">Extremus antarcticus</name>
    <dbReference type="NCBI Taxonomy" id="702011"/>
    <lineage>
        <taxon>Eukaryota</taxon>
        <taxon>Fungi</taxon>
        <taxon>Dikarya</taxon>
        <taxon>Ascomycota</taxon>
        <taxon>Pezizomycotina</taxon>
        <taxon>Dothideomycetes</taxon>
        <taxon>Dothideomycetidae</taxon>
        <taxon>Mycosphaerellales</taxon>
        <taxon>Extremaceae</taxon>
        <taxon>Extremus</taxon>
    </lineage>
</organism>
<proteinExistence type="predicted"/>
<dbReference type="CDD" id="cd12148">
    <property type="entry name" value="fungal_TF_MHR"/>
    <property type="match status" value="1"/>
</dbReference>
<dbReference type="PANTHER" id="PTHR46910">
    <property type="entry name" value="TRANSCRIPTION FACTOR PDR1"/>
    <property type="match status" value="1"/>
</dbReference>
<feature type="domain" description="Xylanolytic transcriptional activator regulatory" evidence="3">
    <location>
        <begin position="47"/>
        <end position="285"/>
    </location>
</feature>
<feature type="compositionally biased region" description="Basic and acidic residues" evidence="2">
    <location>
        <begin position="1"/>
        <end position="10"/>
    </location>
</feature>
<accession>A0AAJ0DEL1</accession>
<evidence type="ECO:0000313" key="4">
    <source>
        <dbReference type="EMBL" id="KAK3052466.1"/>
    </source>
</evidence>
<feature type="region of interest" description="Disordered" evidence="2">
    <location>
        <begin position="1"/>
        <end position="33"/>
    </location>
</feature>
<dbReference type="GO" id="GO:0003700">
    <property type="term" value="F:DNA-binding transcription factor activity"/>
    <property type="evidence" value="ECO:0007669"/>
    <property type="project" value="InterPro"/>
</dbReference>
<protein>
    <recommendedName>
        <fullName evidence="3">Xylanolytic transcriptional activator regulatory domain-containing protein</fullName>
    </recommendedName>
</protein>
<dbReference type="GO" id="GO:0008270">
    <property type="term" value="F:zinc ion binding"/>
    <property type="evidence" value="ECO:0007669"/>
    <property type="project" value="InterPro"/>
</dbReference>
<evidence type="ECO:0000259" key="3">
    <source>
        <dbReference type="Pfam" id="PF04082"/>
    </source>
</evidence>
<dbReference type="AlphaFoldDB" id="A0AAJ0DEL1"/>
<dbReference type="GO" id="GO:0003677">
    <property type="term" value="F:DNA binding"/>
    <property type="evidence" value="ECO:0007669"/>
    <property type="project" value="InterPro"/>
</dbReference>
<dbReference type="Proteomes" id="UP001271007">
    <property type="component" value="Unassembled WGS sequence"/>
</dbReference>
<evidence type="ECO:0000313" key="5">
    <source>
        <dbReference type="Proteomes" id="UP001271007"/>
    </source>
</evidence>
<dbReference type="EMBL" id="JAWDJX010000020">
    <property type="protein sequence ID" value="KAK3052466.1"/>
    <property type="molecule type" value="Genomic_DNA"/>
</dbReference>
<keyword evidence="1" id="KW-0539">Nucleus</keyword>
<dbReference type="InterPro" id="IPR007219">
    <property type="entry name" value="XnlR_reg_dom"/>
</dbReference>
<dbReference type="Pfam" id="PF04082">
    <property type="entry name" value="Fungal_trans"/>
    <property type="match status" value="1"/>
</dbReference>
<dbReference type="GO" id="GO:0006351">
    <property type="term" value="P:DNA-templated transcription"/>
    <property type="evidence" value="ECO:0007669"/>
    <property type="project" value="InterPro"/>
</dbReference>
<evidence type="ECO:0000256" key="2">
    <source>
        <dbReference type="SAM" id="MobiDB-lite"/>
    </source>
</evidence>
<comment type="caution">
    <text evidence="4">The sequence shown here is derived from an EMBL/GenBank/DDBJ whole genome shotgun (WGS) entry which is preliminary data.</text>
</comment>
<dbReference type="PANTHER" id="PTHR46910:SF18">
    <property type="entry name" value="ZN(II)2CYS6 TRANSCRIPTION FACTOR (EUROFUNG)"/>
    <property type="match status" value="1"/>
</dbReference>
<sequence length="436" mass="49259">MRDEAQDRVDSATVSETKKLLGPQSLSQTDRPRGAEALHRDLVALLLEVYLNSVHPVFPLYCERELWIRWKDGSFPSTQPEWTSLTTMCALSMHHVRKGALFKDAVMPDHSDDLAEKLVYDAVESTPVDFYQQHDLEIVRAYGFLALLGIQSKNYSLTHRYLALWHGICGVRSLHDESKWPAQLNGCDREMRKRLFWVFYRLEVHMACVTGQIIRTPEAQCNVGYPEGSHHPAFVSGRDDSGRNRCGFQATHILATVHLVRITKLVLQRHSFHDILETARDMVQSMEAVPLDYLRAMGSPLLEKLTGVVFILNQLASKEHVPREAEESFAELIDAIVALFTSVKSGNEDAIETLENLKKQLKIMQTSPESTPVALHGFRATSTIENNALTIEDFSLLSEDNVDVPLWLLEMTSSIDPVYGSTLREDAFSGLDWEAP</sequence>
<keyword evidence="5" id="KW-1185">Reference proteome</keyword>
<evidence type="ECO:0000256" key="1">
    <source>
        <dbReference type="ARBA" id="ARBA00023242"/>
    </source>
</evidence>